<accession>A0A0F9VKG3</accession>
<evidence type="ECO:0000313" key="1">
    <source>
        <dbReference type="EMBL" id="KKN74001.1"/>
    </source>
</evidence>
<protein>
    <submittedName>
        <fullName evidence="1">Uncharacterized protein</fullName>
    </submittedName>
</protein>
<gene>
    <name evidence="1" type="ORF">LCGC14_0395670</name>
</gene>
<reference evidence="1" key="1">
    <citation type="journal article" date="2015" name="Nature">
        <title>Complex archaea that bridge the gap between prokaryotes and eukaryotes.</title>
        <authorList>
            <person name="Spang A."/>
            <person name="Saw J.H."/>
            <person name="Jorgensen S.L."/>
            <person name="Zaremba-Niedzwiedzka K."/>
            <person name="Martijn J."/>
            <person name="Lind A.E."/>
            <person name="van Eijk R."/>
            <person name="Schleper C."/>
            <person name="Guy L."/>
            <person name="Ettema T.J."/>
        </authorList>
    </citation>
    <scope>NUCLEOTIDE SEQUENCE</scope>
</reference>
<proteinExistence type="predicted"/>
<organism evidence="1">
    <name type="scientific">marine sediment metagenome</name>
    <dbReference type="NCBI Taxonomy" id="412755"/>
    <lineage>
        <taxon>unclassified sequences</taxon>
        <taxon>metagenomes</taxon>
        <taxon>ecological metagenomes</taxon>
    </lineage>
</organism>
<dbReference type="EMBL" id="LAZR01000334">
    <property type="protein sequence ID" value="KKN74001.1"/>
    <property type="molecule type" value="Genomic_DNA"/>
</dbReference>
<dbReference type="AlphaFoldDB" id="A0A0F9VKG3"/>
<sequence>MKRSKHITWCKQRAQKYIDSGELSTAFISMNSDLNKHKETKGHVGIELGMMLLVTGKLNTAVEMQKFIDGFN</sequence>
<name>A0A0F9VKG3_9ZZZZ</name>
<comment type="caution">
    <text evidence="1">The sequence shown here is derived from an EMBL/GenBank/DDBJ whole genome shotgun (WGS) entry which is preliminary data.</text>
</comment>